<protein>
    <recommendedName>
        <fullName evidence="2">Lipoprotein</fullName>
    </recommendedName>
</protein>
<reference evidence="1" key="2">
    <citation type="journal article" date="2013" name="J. Bacteriol.">
        <title>Large linear plasmids of Borrelia species that cause relapsing fever.</title>
        <authorList>
            <person name="Miller S.C."/>
            <person name="Porcella S.F."/>
            <person name="Raffel S.J."/>
            <person name="Schwan T.G."/>
            <person name="Barbour A.G."/>
        </authorList>
    </citation>
    <scope>NUCLEOTIDE SEQUENCE</scope>
    <source>
        <strain evidence="1">91E135</strain>
        <plasmid evidence="1">lp150</plasmid>
    </source>
</reference>
<keyword evidence="1" id="KW-0614">Plasmid</keyword>
<evidence type="ECO:0008006" key="2">
    <source>
        <dbReference type="Google" id="ProtNLM"/>
    </source>
</evidence>
<proteinExistence type="predicted"/>
<dbReference type="AlphaFoldDB" id="T1ECH2"/>
<gene>
    <name evidence="1" type="ORF">BTA003</name>
</gene>
<geneLocation type="plasmid" evidence="1">
    <name>lp150</name>
</geneLocation>
<organism evidence="1">
    <name type="scientific">Borrelia turicatae (strain 91E135)</name>
    <dbReference type="NCBI Taxonomy" id="314724"/>
    <lineage>
        <taxon>Bacteria</taxon>
        <taxon>Pseudomonadati</taxon>
        <taxon>Spirochaetota</taxon>
        <taxon>Spirochaetia</taxon>
        <taxon>Spirochaetales</taxon>
        <taxon>Borreliaceae</taxon>
        <taxon>Borrelia</taxon>
    </lineage>
</organism>
<name>T1ECH2_BORT9</name>
<dbReference type="NCBIfam" id="NF047534">
    <property type="entry name" value="lipo_BTA121_dup"/>
    <property type="match status" value="2"/>
</dbReference>
<dbReference type="EMBL" id="HM008710">
    <property type="protein sequence ID" value="ADN26427.3"/>
    <property type="molecule type" value="Genomic_DNA"/>
</dbReference>
<accession>T1ECH2</accession>
<sequence length="359" mass="41453">MHVNKKNRNEINMKISQSELLLILLLISCDMNKKNAIGEYHNINFPINRTFCSVNDHNNVRFDELFSQFDLTDYQISVILYLKSVLTDSEFVVRDTDGVMVKTYDNHDFYKLLSTIFGALKTKTVAGNIAATFNAKVAAEVAVAKVRKGVEKNALSERFVKINNDYREMLKLACDDPKQAYTKLIDSHFTKLNMDANIKFKAIEYDSALIVKIFDKFNLTTEEKRAVYYLRDVIIDSKFIVFYYVGHEPKYSLKTYTSNDFHYLISKIVFGTNKFKMVTNNVMGTLKAQDEALAAINMINDISEKDRLNANYLKIDNDYKEALKLAFYDPDKVCAEIIAMNYANKFEEIKIEARVRDKS</sequence>
<reference evidence="1" key="1">
    <citation type="submission" date="2012-01" db="EMBL/GenBank/DDBJ databases">
        <authorList>
            <person name="Campeau S.A."/>
            <person name="Porcella S.F."/>
            <person name="Schwan T.G."/>
            <person name="Barbour A.G."/>
        </authorList>
    </citation>
    <scope>NUCLEOTIDE SEQUENCE</scope>
    <source>
        <strain evidence="1">91E135</strain>
        <plasmid evidence="1">lp150</plasmid>
    </source>
</reference>
<reference evidence="1" key="3">
    <citation type="submission" date="2015-06" db="EMBL/GenBank/DDBJ databases">
        <authorList>
            <person name="Hoefler B.C."/>
            <person name="Straight P.D."/>
        </authorList>
    </citation>
    <scope>NUCLEOTIDE SEQUENCE</scope>
    <source>
        <strain evidence="1">91E135</strain>
        <plasmid evidence="1">lp150</plasmid>
    </source>
</reference>
<evidence type="ECO:0000313" key="1">
    <source>
        <dbReference type="EMBL" id="ADN26427.3"/>
    </source>
</evidence>